<gene>
    <name evidence="1" type="ORF">NCTC11155_01852</name>
</gene>
<dbReference type="EMBL" id="UFSX01000001">
    <property type="protein sequence ID" value="SUV29860.1"/>
    <property type="molecule type" value="Genomic_DNA"/>
</dbReference>
<name>A0A380YPJ5_9BACE</name>
<proteinExistence type="predicted"/>
<evidence type="ECO:0000313" key="1">
    <source>
        <dbReference type="EMBL" id="SUV29860.1"/>
    </source>
</evidence>
<dbReference type="Proteomes" id="UP000254424">
    <property type="component" value="Unassembled WGS sequence"/>
</dbReference>
<reference evidence="1 2" key="1">
    <citation type="submission" date="2018-06" db="EMBL/GenBank/DDBJ databases">
        <authorList>
            <consortium name="Pathogen Informatics"/>
            <person name="Doyle S."/>
        </authorList>
    </citation>
    <scope>NUCLEOTIDE SEQUENCE [LARGE SCALE GENOMIC DNA]</scope>
    <source>
        <strain evidence="1 2">NCTC11155</strain>
    </source>
</reference>
<organism evidence="1 2">
    <name type="scientific">Bacteroides eggerthii</name>
    <dbReference type="NCBI Taxonomy" id="28111"/>
    <lineage>
        <taxon>Bacteria</taxon>
        <taxon>Pseudomonadati</taxon>
        <taxon>Bacteroidota</taxon>
        <taxon>Bacteroidia</taxon>
        <taxon>Bacteroidales</taxon>
        <taxon>Bacteroidaceae</taxon>
        <taxon>Bacteroides</taxon>
    </lineage>
</organism>
<accession>A0A380YPJ5</accession>
<dbReference type="AlphaFoldDB" id="A0A380YPJ5"/>
<sequence>MGADLFPVISVHDSFASVLVGRMMYFNDMAAEQYNLRK</sequence>
<protein>
    <submittedName>
        <fullName evidence="1">Uncharacterized protein</fullName>
    </submittedName>
</protein>
<evidence type="ECO:0000313" key="2">
    <source>
        <dbReference type="Proteomes" id="UP000254424"/>
    </source>
</evidence>